<dbReference type="GO" id="GO:0047617">
    <property type="term" value="F:fatty acyl-CoA hydrolase activity"/>
    <property type="evidence" value="ECO:0007669"/>
    <property type="project" value="TreeGrafter"/>
</dbReference>
<dbReference type="InterPro" id="IPR050563">
    <property type="entry name" value="4-hydroxybenzoyl-CoA_TE"/>
</dbReference>
<organism evidence="1 2">
    <name type="scientific">Algicella marina</name>
    <dbReference type="NCBI Taxonomy" id="2683284"/>
    <lineage>
        <taxon>Bacteria</taxon>
        <taxon>Pseudomonadati</taxon>
        <taxon>Pseudomonadota</taxon>
        <taxon>Alphaproteobacteria</taxon>
        <taxon>Rhodobacterales</taxon>
        <taxon>Paracoccaceae</taxon>
        <taxon>Algicella</taxon>
    </lineage>
</organism>
<name>A0A6P1T0M0_9RHOB</name>
<evidence type="ECO:0000313" key="2">
    <source>
        <dbReference type="Proteomes" id="UP000464495"/>
    </source>
</evidence>
<dbReference type="AlphaFoldDB" id="A0A6P1T0M0"/>
<sequence>MSSDVRTGHDGPYAAPVVVPERAVPADWIDYNGHMNVAYYTMAFDKAVDAMLETELGVGEAHVAAAGQGPYALQSMICYLGELLEGELFSIAVQLVDCDAKRLHLMLEMRKRDGTLAATCEQMLMNVDLTTRRSTPYPDWALARMQRMLADHGGLDRPAQMGQKIGIRRKG</sequence>
<dbReference type="CDD" id="cd00586">
    <property type="entry name" value="4HBT"/>
    <property type="match status" value="1"/>
</dbReference>
<dbReference type="RefSeq" id="WP_161860633.1">
    <property type="nucleotide sequence ID" value="NZ_CP046620.1"/>
</dbReference>
<keyword evidence="2" id="KW-1185">Reference proteome</keyword>
<dbReference type="Pfam" id="PF13279">
    <property type="entry name" value="4HBT_2"/>
    <property type="match status" value="1"/>
</dbReference>
<dbReference type="SUPFAM" id="SSF54637">
    <property type="entry name" value="Thioesterase/thiol ester dehydrase-isomerase"/>
    <property type="match status" value="1"/>
</dbReference>
<dbReference type="Gene3D" id="3.10.129.10">
    <property type="entry name" value="Hotdog Thioesterase"/>
    <property type="match status" value="1"/>
</dbReference>
<dbReference type="EMBL" id="CP046620">
    <property type="protein sequence ID" value="QHQ34062.1"/>
    <property type="molecule type" value="Genomic_DNA"/>
</dbReference>
<dbReference type="InterPro" id="IPR029069">
    <property type="entry name" value="HotDog_dom_sf"/>
</dbReference>
<dbReference type="PANTHER" id="PTHR31793">
    <property type="entry name" value="4-HYDROXYBENZOYL-COA THIOESTERASE FAMILY MEMBER"/>
    <property type="match status" value="1"/>
</dbReference>
<protein>
    <submittedName>
        <fullName evidence="1">Thioesterase</fullName>
    </submittedName>
</protein>
<accession>A0A6P1T0M0</accession>
<dbReference type="KEGG" id="amaq:GO499_02105"/>
<proteinExistence type="predicted"/>
<dbReference type="PANTHER" id="PTHR31793:SF2">
    <property type="entry name" value="BLR1345 PROTEIN"/>
    <property type="match status" value="1"/>
</dbReference>
<dbReference type="Proteomes" id="UP000464495">
    <property type="component" value="Chromosome"/>
</dbReference>
<evidence type="ECO:0000313" key="1">
    <source>
        <dbReference type="EMBL" id="QHQ34062.1"/>
    </source>
</evidence>
<gene>
    <name evidence="1" type="ORF">GO499_02105</name>
</gene>
<reference evidence="1 2" key="1">
    <citation type="submission" date="2019-12" db="EMBL/GenBank/DDBJ databases">
        <title>Complete genome sequence of Algicella marina strain 9Alg 56(T) isolated from the red alga Tichocarpus crinitus.</title>
        <authorList>
            <person name="Kim S.-G."/>
            <person name="Nedashkovskaya O.I."/>
        </authorList>
    </citation>
    <scope>NUCLEOTIDE SEQUENCE [LARGE SCALE GENOMIC DNA]</scope>
    <source>
        <strain evidence="1 2">9Alg 56</strain>
    </source>
</reference>